<dbReference type="CDD" id="cd02440">
    <property type="entry name" value="AdoMet_MTases"/>
    <property type="match status" value="1"/>
</dbReference>
<evidence type="ECO:0000313" key="2">
    <source>
        <dbReference type="EMBL" id="AXC14580.1"/>
    </source>
</evidence>
<gene>
    <name evidence="2" type="ORF">ACPOL_5330</name>
</gene>
<evidence type="ECO:0000259" key="1">
    <source>
        <dbReference type="Pfam" id="PF13649"/>
    </source>
</evidence>
<organism evidence="2 3">
    <name type="scientific">Acidisarcina polymorpha</name>
    <dbReference type="NCBI Taxonomy" id="2211140"/>
    <lineage>
        <taxon>Bacteria</taxon>
        <taxon>Pseudomonadati</taxon>
        <taxon>Acidobacteriota</taxon>
        <taxon>Terriglobia</taxon>
        <taxon>Terriglobales</taxon>
        <taxon>Acidobacteriaceae</taxon>
        <taxon>Acidisarcina</taxon>
    </lineage>
</organism>
<dbReference type="Proteomes" id="UP000253606">
    <property type="component" value="Chromosome"/>
</dbReference>
<sequence>MDLLGIRHGSTVADLGAGSGWFTVRAAARVGRSGTVYAEDINPAAIQYIDQRLQKEKINNVRTVLGTPDDPKLPTNSIDALLMLKVYHEIAHPEVLLARLTPSLKPGAKIGIIDRNGSGTDHGLNSDVVKREMASAGFELVASYDFTKADGQDYFLIFQRR</sequence>
<keyword evidence="3" id="KW-1185">Reference proteome</keyword>
<reference evidence="2 3" key="1">
    <citation type="journal article" date="2018" name="Front. Microbiol.">
        <title>Hydrolytic Capabilities as a Key to Environmental Success: Chitinolytic and Cellulolytic Acidobacteria From Acidic Sub-arctic Soils and Boreal Peatlands.</title>
        <authorList>
            <person name="Belova S.E."/>
            <person name="Ravin N.V."/>
            <person name="Pankratov T.A."/>
            <person name="Rakitin A.L."/>
            <person name="Ivanova A.A."/>
            <person name="Beletsky A.V."/>
            <person name="Mardanov A.V."/>
            <person name="Sinninghe Damste J.S."/>
            <person name="Dedysh S.N."/>
        </authorList>
    </citation>
    <scope>NUCLEOTIDE SEQUENCE [LARGE SCALE GENOMIC DNA]</scope>
    <source>
        <strain evidence="2 3">SBC82</strain>
    </source>
</reference>
<feature type="domain" description="Methyltransferase" evidence="1">
    <location>
        <begin position="12"/>
        <end position="107"/>
    </location>
</feature>
<dbReference type="InterPro" id="IPR029063">
    <property type="entry name" value="SAM-dependent_MTases_sf"/>
</dbReference>
<proteinExistence type="predicted"/>
<dbReference type="KEGG" id="abas:ACPOL_5330"/>
<protein>
    <recommendedName>
        <fullName evidence="1">Methyltransferase domain-containing protein</fullName>
    </recommendedName>
</protein>
<dbReference type="SUPFAM" id="SSF53335">
    <property type="entry name" value="S-adenosyl-L-methionine-dependent methyltransferases"/>
    <property type="match status" value="1"/>
</dbReference>
<accession>A0A2Z5G6H8</accession>
<dbReference type="InterPro" id="IPR041698">
    <property type="entry name" value="Methyltransf_25"/>
</dbReference>
<dbReference type="AlphaFoldDB" id="A0A2Z5G6H8"/>
<evidence type="ECO:0000313" key="3">
    <source>
        <dbReference type="Proteomes" id="UP000253606"/>
    </source>
</evidence>
<name>A0A2Z5G6H8_9BACT</name>
<dbReference type="EMBL" id="CP030840">
    <property type="protein sequence ID" value="AXC14580.1"/>
    <property type="molecule type" value="Genomic_DNA"/>
</dbReference>
<dbReference type="Pfam" id="PF13649">
    <property type="entry name" value="Methyltransf_25"/>
    <property type="match status" value="1"/>
</dbReference>
<dbReference type="Gene3D" id="3.40.50.150">
    <property type="entry name" value="Vaccinia Virus protein VP39"/>
    <property type="match status" value="1"/>
</dbReference>